<protein>
    <submittedName>
        <fullName evidence="1">Calmodulin-binding transcription activator 4-like isoform X1</fullName>
    </submittedName>
</protein>
<comment type="caution">
    <text evidence="1">The sequence shown here is derived from an EMBL/GenBank/DDBJ whole genome shotgun (WGS) entry which is preliminary data.</text>
</comment>
<evidence type="ECO:0000313" key="1">
    <source>
        <dbReference type="EMBL" id="GEY45753.1"/>
    </source>
</evidence>
<reference evidence="1" key="1">
    <citation type="journal article" date="2019" name="Sci. Rep.">
        <title>Draft genome of Tanacetum cinerariifolium, the natural source of mosquito coil.</title>
        <authorList>
            <person name="Yamashiro T."/>
            <person name="Shiraishi A."/>
            <person name="Satake H."/>
            <person name="Nakayama K."/>
        </authorList>
    </citation>
    <scope>NUCLEOTIDE SEQUENCE</scope>
</reference>
<dbReference type="AlphaFoldDB" id="A0A699HMP7"/>
<accession>A0A699HMP7</accession>
<gene>
    <name evidence="1" type="ORF">Tci_417727</name>
</gene>
<sequence>MIHTAHNTVLVVLHHTQNTNQPLSPIYPFSIDDMPMSTLEFLFLLLCLPFVRSLPVEETQTPASTTMMSKRRQSKKTVTYDEDKQYIAWTVEEEIAFCKCWVRISEYIVVGNSRKEQTLKDDSTVSSQQNYIWKDMLTYDGDAANDGSLQNYMYTSDANEVLLSQQQRDPVEEQGKHHSGDTGTSYDCKSNALLAIKGVSNVILTL</sequence>
<proteinExistence type="predicted"/>
<name>A0A699HMP7_TANCI</name>
<dbReference type="EMBL" id="BKCJ010180213">
    <property type="protein sequence ID" value="GEY45753.1"/>
    <property type="molecule type" value="Genomic_DNA"/>
</dbReference>
<organism evidence="1">
    <name type="scientific">Tanacetum cinerariifolium</name>
    <name type="common">Dalmatian daisy</name>
    <name type="synonym">Chrysanthemum cinerariifolium</name>
    <dbReference type="NCBI Taxonomy" id="118510"/>
    <lineage>
        <taxon>Eukaryota</taxon>
        <taxon>Viridiplantae</taxon>
        <taxon>Streptophyta</taxon>
        <taxon>Embryophyta</taxon>
        <taxon>Tracheophyta</taxon>
        <taxon>Spermatophyta</taxon>
        <taxon>Magnoliopsida</taxon>
        <taxon>eudicotyledons</taxon>
        <taxon>Gunneridae</taxon>
        <taxon>Pentapetalae</taxon>
        <taxon>asterids</taxon>
        <taxon>campanulids</taxon>
        <taxon>Asterales</taxon>
        <taxon>Asteraceae</taxon>
        <taxon>Asteroideae</taxon>
        <taxon>Anthemideae</taxon>
        <taxon>Anthemidinae</taxon>
        <taxon>Tanacetum</taxon>
    </lineage>
</organism>